<comment type="caution">
    <text evidence="2">The sequence shown here is derived from an EMBL/GenBank/DDBJ whole genome shotgun (WGS) entry which is preliminary data.</text>
</comment>
<accession>A0AAW1CYJ8</accession>
<organism evidence="2 3">
    <name type="scientific">Rhynocoris fuscipes</name>
    <dbReference type="NCBI Taxonomy" id="488301"/>
    <lineage>
        <taxon>Eukaryota</taxon>
        <taxon>Metazoa</taxon>
        <taxon>Ecdysozoa</taxon>
        <taxon>Arthropoda</taxon>
        <taxon>Hexapoda</taxon>
        <taxon>Insecta</taxon>
        <taxon>Pterygota</taxon>
        <taxon>Neoptera</taxon>
        <taxon>Paraneoptera</taxon>
        <taxon>Hemiptera</taxon>
        <taxon>Heteroptera</taxon>
        <taxon>Panheteroptera</taxon>
        <taxon>Cimicomorpha</taxon>
        <taxon>Reduviidae</taxon>
        <taxon>Harpactorinae</taxon>
        <taxon>Harpactorini</taxon>
        <taxon>Rhynocoris</taxon>
    </lineage>
</organism>
<dbReference type="Proteomes" id="UP001461498">
    <property type="component" value="Unassembled WGS sequence"/>
</dbReference>
<evidence type="ECO:0008006" key="4">
    <source>
        <dbReference type="Google" id="ProtNLM"/>
    </source>
</evidence>
<protein>
    <recommendedName>
        <fullName evidence="4">Endonuclease-reverse transcriptase</fullName>
    </recommendedName>
</protein>
<dbReference type="Gene3D" id="3.30.70.1820">
    <property type="entry name" value="L1 transposable element, RRM domain"/>
    <property type="match status" value="1"/>
</dbReference>
<evidence type="ECO:0000313" key="2">
    <source>
        <dbReference type="EMBL" id="KAK9503060.1"/>
    </source>
</evidence>
<evidence type="ECO:0000313" key="3">
    <source>
        <dbReference type="Proteomes" id="UP001461498"/>
    </source>
</evidence>
<sequence>MTLTLEEILGAIKENNSEIKNMNTNIVKIGTALEHALKELNDLKIKNEKLQKQVNIHETEINFLRREVKKNNLVLFNVTEKENEAEGDTLSCIRELFQRFEININEDNVNECHRIGKKSGTRPVLLALTNSKLKKKILEKREDLKTLKISPEGSIVKEERVAEF</sequence>
<dbReference type="EMBL" id="JAPXFL010000008">
    <property type="protein sequence ID" value="KAK9503060.1"/>
    <property type="molecule type" value="Genomic_DNA"/>
</dbReference>
<name>A0AAW1CYJ8_9HEMI</name>
<feature type="coiled-coil region" evidence="1">
    <location>
        <begin position="33"/>
        <end position="67"/>
    </location>
</feature>
<proteinExistence type="predicted"/>
<evidence type="ECO:0000256" key="1">
    <source>
        <dbReference type="SAM" id="Coils"/>
    </source>
</evidence>
<reference evidence="2 3" key="1">
    <citation type="submission" date="2022-12" db="EMBL/GenBank/DDBJ databases">
        <title>Chromosome-level genome assembly of true bugs.</title>
        <authorList>
            <person name="Ma L."/>
            <person name="Li H."/>
        </authorList>
    </citation>
    <scope>NUCLEOTIDE SEQUENCE [LARGE SCALE GENOMIC DNA]</scope>
    <source>
        <strain evidence="2">Lab_2022b</strain>
    </source>
</reference>
<gene>
    <name evidence="2" type="ORF">O3M35_011710</name>
</gene>
<keyword evidence="3" id="KW-1185">Reference proteome</keyword>
<keyword evidence="1" id="KW-0175">Coiled coil</keyword>
<dbReference type="AlphaFoldDB" id="A0AAW1CYJ8"/>